<feature type="transmembrane region" description="Helical" evidence="6">
    <location>
        <begin position="54"/>
        <end position="72"/>
    </location>
</feature>
<evidence type="ECO:0000313" key="8">
    <source>
        <dbReference type="Proteomes" id="UP001497602"/>
    </source>
</evidence>
<proteinExistence type="inferred from homology"/>
<name>A0ABP1F9Q3_9FLAO</name>
<protein>
    <submittedName>
        <fullName evidence="7">YhhN-like protein</fullName>
    </submittedName>
</protein>
<evidence type="ECO:0000256" key="3">
    <source>
        <dbReference type="ARBA" id="ARBA00022692"/>
    </source>
</evidence>
<accession>A0ABP1F9Q3</accession>
<dbReference type="InterPro" id="IPR012506">
    <property type="entry name" value="TMEM86B-like"/>
</dbReference>
<sequence>MLAKINTYTLLYFIASILSLFFIDNDSMTELILKLFALTFLSFLYLSETQKINYWYVLVLLCSIASDAFFIFEDDFLIVAAALLFVNKILYIIIARRALFQTKLKTLLFYFTVCLLVFVIFYVMLKPYVEQISYTFILLGVSNTLAILFAFLNYLNKMNKENKHFLFGIFLIIFCDILMAFNKFLEYQIIYVIIYTSIYYVARYLICRSLIIEKRIK</sequence>
<feature type="transmembrane region" description="Helical" evidence="6">
    <location>
        <begin position="164"/>
        <end position="181"/>
    </location>
</feature>
<comment type="similarity">
    <text evidence="2">Belongs to the TMEM86 family.</text>
</comment>
<evidence type="ECO:0000256" key="2">
    <source>
        <dbReference type="ARBA" id="ARBA00007375"/>
    </source>
</evidence>
<gene>
    <name evidence="7" type="ORF">T190115A13A_20377</name>
</gene>
<reference evidence="7 8" key="1">
    <citation type="submission" date="2024-05" db="EMBL/GenBank/DDBJ databases">
        <authorList>
            <person name="Duchaud E."/>
        </authorList>
    </citation>
    <scope>NUCLEOTIDE SEQUENCE [LARGE SCALE GENOMIC DNA]</scope>
    <source>
        <strain evidence="7">Ena-SAMPLE-TAB-13-05-2024-13:56:06:370-140305</strain>
    </source>
</reference>
<keyword evidence="4 6" id="KW-1133">Transmembrane helix</keyword>
<feature type="transmembrane region" description="Helical" evidence="6">
    <location>
        <begin position="131"/>
        <end position="152"/>
    </location>
</feature>
<keyword evidence="8" id="KW-1185">Reference proteome</keyword>
<evidence type="ECO:0000256" key="5">
    <source>
        <dbReference type="ARBA" id="ARBA00023136"/>
    </source>
</evidence>
<feature type="transmembrane region" description="Helical" evidence="6">
    <location>
        <begin position="187"/>
        <end position="206"/>
    </location>
</feature>
<organism evidence="7 8">
    <name type="scientific">Tenacibaculum vairaonense</name>
    <dbReference type="NCBI Taxonomy" id="3137860"/>
    <lineage>
        <taxon>Bacteria</taxon>
        <taxon>Pseudomonadati</taxon>
        <taxon>Bacteroidota</taxon>
        <taxon>Flavobacteriia</taxon>
        <taxon>Flavobacteriales</taxon>
        <taxon>Flavobacteriaceae</taxon>
        <taxon>Tenacibaculum</taxon>
    </lineage>
</organism>
<comment type="subcellular location">
    <subcellularLocation>
        <location evidence="1">Membrane</location>
        <topology evidence="1">Multi-pass membrane protein</topology>
    </subcellularLocation>
</comment>
<feature type="transmembrane region" description="Helical" evidence="6">
    <location>
        <begin position="107"/>
        <end position="125"/>
    </location>
</feature>
<feature type="transmembrane region" description="Helical" evidence="6">
    <location>
        <begin position="7"/>
        <end position="25"/>
    </location>
</feature>
<feature type="transmembrane region" description="Helical" evidence="6">
    <location>
        <begin position="78"/>
        <end position="95"/>
    </location>
</feature>
<dbReference type="EMBL" id="CAXJRC010000022">
    <property type="protein sequence ID" value="CAL2107097.1"/>
    <property type="molecule type" value="Genomic_DNA"/>
</dbReference>
<comment type="caution">
    <text evidence="7">The sequence shown here is derived from an EMBL/GenBank/DDBJ whole genome shotgun (WGS) entry which is preliminary data.</text>
</comment>
<keyword evidence="5 6" id="KW-0472">Membrane</keyword>
<evidence type="ECO:0000313" key="7">
    <source>
        <dbReference type="EMBL" id="CAL2107097.1"/>
    </source>
</evidence>
<evidence type="ECO:0000256" key="6">
    <source>
        <dbReference type="SAM" id="Phobius"/>
    </source>
</evidence>
<evidence type="ECO:0000256" key="1">
    <source>
        <dbReference type="ARBA" id="ARBA00004141"/>
    </source>
</evidence>
<dbReference type="Proteomes" id="UP001497602">
    <property type="component" value="Unassembled WGS sequence"/>
</dbReference>
<keyword evidence="3 6" id="KW-0812">Transmembrane</keyword>
<evidence type="ECO:0000256" key="4">
    <source>
        <dbReference type="ARBA" id="ARBA00022989"/>
    </source>
</evidence>
<feature type="transmembrane region" description="Helical" evidence="6">
    <location>
        <begin position="31"/>
        <end position="47"/>
    </location>
</feature>
<dbReference type="Pfam" id="PF07947">
    <property type="entry name" value="YhhN"/>
    <property type="match status" value="1"/>
</dbReference>